<gene>
    <name evidence="5" type="ORF">HINF_LOCUS10232</name>
    <name evidence="4" type="ORF">HINF_LOCUS64795</name>
</gene>
<dbReference type="Gene3D" id="3.80.10.10">
    <property type="entry name" value="Ribonuclease Inhibitor"/>
    <property type="match status" value="1"/>
</dbReference>
<feature type="transmembrane region" description="Helical" evidence="3">
    <location>
        <begin position="367"/>
        <end position="389"/>
    </location>
</feature>
<comment type="caution">
    <text evidence="4">The sequence shown here is derived from an EMBL/GenBank/DDBJ whole genome shotgun (WGS) entry which is preliminary data.</text>
</comment>
<dbReference type="PROSITE" id="PS51450">
    <property type="entry name" value="LRR"/>
    <property type="match status" value="1"/>
</dbReference>
<accession>A0AA86S300</accession>
<keyword evidence="2" id="KW-0677">Repeat</keyword>
<evidence type="ECO:0000313" key="5">
    <source>
        <dbReference type="EMBL" id="CAL5988152.1"/>
    </source>
</evidence>
<dbReference type="Proteomes" id="UP001642409">
    <property type="component" value="Unassembled WGS sequence"/>
</dbReference>
<dbReference type="AlphaFoldDB" id="A0AA86S300"/>
<evidence type="ECO:0000256" key="1">
    <source>
        <dbReference type="ARBA" id="ARBA00022614"/>
    </source>
</evidence>
<evidence type="ECO:0000256" key="2">
    <source>
        <dbReference type="ARBA" id="ARBA00022737"/>
    </source>
</evidence>
<keyword evidence="3" id="KW-1133">Transmembrane helix</keyword>
<dbReference type="PANTHER" id="PTHR46652:SF3">
    <property type="entry name" value="LEUCINE-RICH REPEAT-CONTAINING PROTEIN 9"/>
    <property type="match status" value="1"/>
</dbReference>
<keyword evidence="6" id="KW-1185">Reference proteome</keyword>
<dbReference type="PANTHER" id="PTHR46652">
    <property type="entry name" value="LEUCINE-RICH REPEAT AND IQ DOMAIN-CONTAINING PROTEIN 1-RELATED"/>
    <property type="match status" value="1"/>
</dbReference>
<keyword evidence="3" id="KW-0812">Transmembrane</keyword>
<protein>
    <submittedName>
        <fullName evidence="4">DUF3859 domain-containing protein</fullName>
    </submittedName>
    <submittedName>
        <fullName evidence="5">DUF3859_domain-containing protein</fullName>
    </submittedName>
</protein>
<keyword evidence="1" id="KW-0433">Leucine-rich repeat</keyword>
<reference evidence="4" key="1">
    <citation type="submission" date="2023-06" db="EMBL/GenBank/DDBJ databases">
        <authorList>
            <person name="Kurt Z."/>
        </authorList>
    </citation>
    <scope>NUCLEOTIDE SEQUENCE</scope>
</reference>
<dbReference type="SUPFAM" id="SSF52058">
    <property type="entry name" value="L domain-like"/>
    <property type="match status" value="1"/>
</dbReference>
<reference evidence="5 6" key="2">
    <citation type="submission" date="2024-07" db="EMBL/GenBank/DDBJ databases">
        <authorList>
            <person name="Akdeniz Z."/>
        </authorList>
    </citation>
    <scope>NUCLEOTIDE SEQUENCE [LARGE SCALE GENOMIC DNA]</scope>
</reference>
<dbReference type="InterPro" id="IPR032675">
    <property type="entry name" value="LRR_dom_sf"/>
</dbReference>
<dbReference type="InterPro" id="IPR001611">
    <property type="entry name" value="Leu-rich_rpt"/>
</dbReference>
<proteinExistence type="predicted"/>
<dbReference type="InterPro" id="IPR050836">
    <property type="entry name" value="SDS22/Internalin_LRR"/>
</dbReference>
<name>A0AA86S300_9EUKA</name>
<evidence type="ECO:0000313" key="6">
    <source>
        <dbReference type="Proteomes" id="UP001642409"/>
    </source>
</evidence>
<keyword evidence="3" id="KW-0472">Membrane</keyword>
<sequence length="408" mass="47198">MLTQSHLDELYAIAQKIYQNGSQEILDEYLSQIQEPITEEATQYITLIKEYLKPDIQVQSRQSLSFTQYQTSFRNILSVNPSYIFINNQTVNPNGIQELSELICLQLSNCGVRSLLFLFNSRLTNLRELHLQHNQIDSLDFLSGLNITTLNLSNNCVAHVSKVHLPRLSNLNLSGNKLSQTDFSNFFKLTHCDVSNNALTSISLPQTVIFLNVSINGLKSLKFIENLLLTHLYANGNKLCSLEPLYSQQQLQALELNLNQLFTSEELFFIQDKQHLKHFSVERNPMNTNKLFTQRLHAVINHLSIYLFSGFSNQIISDDQKGKQQIIQNNTFLIFLYIYVHLRLQTVYFGTISYIRSQLPMHHPINYVCAGHLFLWPHLFLLIQIFLLINSYKLVQESLLTEMSYTRT</sequence>
<dbReference type="EMBL" id="CATOUU010001177">
    <property type="protein sequence ID" value="CAI9977150.1"/>
    <property type="molecule type" value="Genomic_DNA"/>
</dbReference>
<evidence type="ECO:0000256" key="3">
    <source>
        <dbReference type="SAM" id="Phobius"/>
    </source>
</evidence>
<dbReference type="EMBL" id="CAXDID020000022">
    <property type="protein sequence ID" value="CAL5988152.1"/>
    <property type="molecule type" value="Genomic_DNA"/>
</dbReference>
<evidence type="ECO:0000313" key="4">
    <source>
        <dbReference type="EMBL" id="CAI9977150.1"/>
    </source>
</evidence>
<feature type="transmembrane region" description="Helical" evidence="3">
    <location>
        <begin position="332"/>
        <end position="355"/>
    </location>
</feature>
<organism evidence="4">
    <name type="scientific">Hexamita inflata</name>
    <dbReference type="NCBI Taxonomy" id="28002"/>
    <lineage>
        <taxon>Eukaryota</taxon>
        <taxon>Metamonada</taxon>
        <taxon>Diplomonadida</taxon>
        <taxon>Hexamitidae</taxon>
        <taxon>Hexamitinae</taxon>
        <taxon>Hexamita</taxon>
    </lineage>
</organism>